<evidence type="ECO:0000259" key="5">
    <source>
        <dbReference type="PROSITE" id="PS51232"/>
    </source>
</evidence>
<dbReference type="SMART" id="SM01139">
    <property type="entry name" value="Drf_FH3"/>
    <property type="match status" value="1"/>
</dbReference>
<name>A0A3P9Q6Q6_POERE</name>
<dbReference type="GO" id="GO:0031267">
    <property type="term" value="F:small GTPase binding"/>
    <property type="evidence" value="ECO:0007669"/>
    <property type="project" value="InterPro"/>
</dbReference>
<dbReference type="PROSITE" id="PS51231">
    <property type="entry name" value="DAD"/>
    <property type="match status" value="1"/>
</dbReference>
<proteinExistence type="predicted"/>
<dbReference type="Pfam" id="PF02181">
    <property type="entry name" value="FH2"/>
    <property type="match status" value="1"/>
</dbReference>
<feature type="domain" description="GBD/FH3" evidence="5">
    <location>
        <begin position="47"/>
        <end position="422"/>
    </location>
</feature>
<dbReference type="SMART" id="SM01140">
    <property type="entry name" value="Drf_GBD"/>
    <property type="match status" value="1"/>
</dbReference>
<dbReference type="Gene3D" id="1.20.58.2220">
    <property type="entry name" value="Formin, FH2 domain"/>
    <property type="match status" value="1"/>
</dbReference>
<evidence type="ECO:0000256" key="2">
    <source>
        <dbReference type="SAM" id="Coils"/>
    </source>
</evidence>
<dbReference type="InterPro" id="IPR016024">
    <property type="entry name" value="ARM-type_fold"/>
</dbReference>
<evidence type="ECO:0000259" key="6">
    <source>
        <dbReference type="PROSITE" id="PS51444"/>
    </source>
</evidence>
<evidence type="ECO:0000259" key="4">
    <source>
        <dbReference type="PROSITE" id="PS51231"/>
    </source>
</evidence>
<reference evidence="7" key="3">
    <citation type="submission" date="2025-09" db="UniProtKB">
        <authorList>
            <consortium name="Ensembl"/>
        </authorList>
    </citation>
    <scope>IDENTIFICATION</scope>
    <source>
        <strain evidence="7">Guanapo</strain>
    </source>
</reference>
<feature type="region of interest" description="Disordered" evidence="3">
    <location>
        <begin position="876"/>
        <end position="924"/>
    </location>
</feature>
<dbReference type="Pfam" id="PF06371">
    <property type="entry name" value="Drf_GBD"/>
    <property type="match status" value="1"/>
</dbReference>
<dbReference type="InterPro" id="IPR042201">
    <property type="entry name" value="FH2_Formin_sf"/>
</dbReference>
<dbReference type="SUPFAM" id="SSF101447">
    <property type="entry name" value="Formin homology 2 domain (FH2 domain)"/>
    <property type="match status" value="1"/>
</dbReference>
<dbReference type="GO" id="GO:0001725">
    <property type="term" value="C:stress fiber"/>
    <property type="evidence" value="ECO:0007669"/>
    <property type="project" value="TreeGrafter"/>
</dbReference>
<protein>
    <submittedName>
        <fullName evidence="7">Dishevelled associated activator of morphogenesis 1b</fullName>
    </submittedName>
</protein>
<dbReference type="InterPro" id="IPR010472">
    <property type="entry name" value="FH3_dom"/>
</dbReference>
<feature type="domain" description="DAD" evidence="4">
    <location>
        <begin position="916"/>
        <end position="948"/>
    </location>
</feature>
<dbReference type="Gene3D" id="1.10.238.150">
    <property type="entry name" value="Formin, FH3 diaphanous domain"/>
    <property type="match status" value="1"/>
</dbReference>
<dbReference type="SUPFAM" id="SSF48371">
    <property type="entry name" value="ARM repeat"/>
    <property type="match status" value="1"/>
</dbReference>
<dbReference type="InterPro" id="IPR010473">
    <property type="entry name" value="GTPase-bd"/>
</dbReference>
<feature type="region of interest" description="Disordered" evidence="3">
    <location>
        <begin position="938"/>
        <end position="968"/>
    </location>
</feature>
<feature type="compositionally biased region" description="Basic and acidic residues" evidence="3">
    <location>
        <begin position="880"/>
        <end position="907"/>
    </location>
</feature>
<dbReference type="Ensembl" id="ENSPRET00000030018.1">
    <property type="protein sequence ID" value="ENSPREP00000029679.1"/>
    <property type="gene ID" value="ENSPREG00000020021.1"/>
</dbReference>
<dbReference type="Gene3D" id="1.25.10.10">
    <property type="entry name" value="Leucine-rich Repeat Variant"/>
    <property type="match status" value="1"/>
</dbReference>
<sequence length="968" mass="112322">MAPRKRGGGGSRGGLSFVFCCFSSNDHPEITYKLREDFALQSMEPSLPMPGYDELDNMFSELVDELDLTEKHREAMFALPAEKKWQIYCSKKKEQEENKSATSWPEYYIDQLNSMAARKTLLALEKEDEEERNKTIESLKTALRTQPMRFVTRFIDLDGLTCILNFLKSMDYDTTESQIHTSLIGCIKALMNNSQGRAHVLAHSESINIIAQSLATENIKTKVAVLEIMGAVCLVPGGHKKILEAMLHYQRFACERTRFQTLINELDRSTGRYRDEVNLKTAIMSFINAVLSQGAGETSLEFRIHLRYEFLMLGIQPVIDKLRSHENSTLDRHLDYFEMLRNDDELALSKRFESAHIDTKSATQVFDLIRKKMNLTDAYPHFMSVLHHCLLMPHKRSGNTVQYWLLLDRIVQQMVLQNDKGHDPDIAPLENFNVKNVVRMLVNENEVKQWKEQAEKMRKEHHELQQKFEKKERECDAKTQEKEEMMQTLNKMKEKLEKESNEHKNVKQQVAELTAQLHELSTNKLEGTVWMDVDDARVFKVLDLVDIEKTFSAYQRQQKEAEDDTLSSKKVKELSVIDGRRAQNCNILLSRLKLSNEEIKRAILTMDEHEDLPKDMLEQLLKFVPEKSDVDLLEEHKHELDRMAKPDRFLYEMSRINHYQQRLQSLYFKKKFAERIAEIKPKIEALTKASKEILHSRNLKQLLEVVLAFGNYMNKGQRGNAYGFKVSSLNKIADTKSSIDKNITLLHYLITILEKKYPKVLKFQDDLQSVSEAAKVNMTELDKDIGNLRSGLKSVESELDFQKNRPQEVGDKFVSVVSQFITVASFSFSDVEDSLAEAKELFLRAVKHFGEDASKMQPDEFFGIFDQFLQSFTEAQQENENIRKRKEEEERRAKMEAQLKEQREKERKARKAKANGEDDGGEFDDLVSALRSGEVFDKDLSKMKRNRKRINNQSTDSSRERPVTKLNI</sequence>
<dbReference type="FunFam" id="1.25.10.10:FF:000012">
    <property type="entry name" value="Dishevelled associated activator of morphogenesis 2"/>
    <property type="match status" value="1"/>
</dbReference>
<feature type="coiled-coil region" evidence="2">
    <location>
        <begin position="440"/>
        <end position="564"/>
    </location>
</feature>
<dbReference type="PROSITE" id="PS51232">
    <property type="entry name" value="GBD_FH3"/>
    <property type="match status" value="1"/>
</dbReference>
<keyword evidence="2" id="KW-0175">Coiled coil</keyword>
<dbReference type="GO" id="GO:0003779">
    <property type="term" value="F:actin binding"/>
    <property type="evidence" value="ECO:0007669"/>
    <property type="project" value="InterPro"/>
</dbReference>
<accession>A0A3P9Q6Q6</accession>
<dbReference type="GO" id="GO:0030036">
    <property type="term" value="P:actin cytoskeleton organization"/>
    <property type="evidence" value="ECO:0007669"/>
    <property type="project" value="InterPro"/>
</dbReference>
<dbReference type="PROSITE" id="PS51444">
    <property type="entry name" value="FH2"/>
    <property type="match status" value="1"/>
</dbReference>
<dbReference type="PANTHER" id="PTHR45725">
    <property type="entry name" value="FORMIN HOMOLOGY 2 FAMILY MEMBER"/>
    <property type="match status" value="1"/>
</dbReference>
<dbReference type="AlphaFoldDB" id="A0A3P9Q6Q6"/>
<dbReference type="Pfam" id="PF06367">
    <property type="entry name" value="Drf_FH3"/>
    <property type="match status" value="1"/>
</dbReference>
<dbReference type="InterPro" id="IPR015425">
    <property type="entry name" value="FH2_Formin"/>
</dbReference>
<dbReference type="FunFam" id="1.20.58.2220:FF:000002">
    <property type="entry name" value="Dishevelled associated activator of morphogenesis 1"/>
    <property type="match status" value="1"/>
</dbReference>
<reference evidence="7" key="2">
    <citation type="submission" date="2025-08" db="UniProtKB">
        <authorList>
            <consortium name="Ensembl"/>
        </authorList>
    </citation>
    <scope>IDENTIFICATION</scope>
    <source>
        <strain evidence="7">Guanapo</strain>
    </source>
</reference>
<dbReference type="InterPro" id="IPR014767">
    <property type="entry name" value="DAD_dom"/>
</dbReference>
<dbReference type="SMART" id="SM00498">
    <property type="entry name" value="FH2"/>
    <property type="match status" value="1"/>
</dbReference>
<feature type="compositionally biased region" description="Basic and acidic residues" evidence="3">
    <location>
        <begin position="957"/>
        <end position="968"/>
    </location>
</feature>
<evidence type="ECO:0000313" key="8">
    <source>
        <dbReference type="Proteomes" id="UP000242638"/>
    </source>
</evidence>
<keyword evidence="8" id="KW-1185">Reference proteome</keyword>
<dbReference type="Proteomes" id="UP000242638">
    <property type="component" value="Unassembled WGS sequence"/>
</dbReference>
<evidence type="ECO:0000256" key="1">
    <source>
        <dbReference type="ARBA" id="ARBA00022687"/>
    </source>
</evidence>
<evidence type="ECO:0000256" key="3">
    <source>
        <dbReference type="SAM" id="MobiDB-lite"/>
    </source>
</evidence>
<dbReference type="FunFam" id="1.10.238.150:FF:000001">
    <property type="entry name" value="Dishevelled associated activator of morphogenesis 1"/>
    <property type="match status" value="1"/>
</dbReference>
<dbReference type="InterPro" id="IPR014768">
    <property type="entry name" value="GBD/FH3_dom"/>
</dbReference>
<feature type="domain" description="FH2" evidence="6">
    <location>
        <begin position="502"/>
        <end position="898"/>
    </location>
</feature>
<keyword evidence="1" id="KW-0879">Wnt signaling pathway</keyword>
<dbReference type="InterPro" id="IPR011989">
    <property type="entry name" value="ARM-like"/>
</dbReference>
<dbReference type="PANTHER" id="PTHR45725:SF16">
    <property type="entry name" value="DISHEVELED-ASSOCIATED ACTIVATOR OF MORPHOGENESIS 1"/>
    <property type="match status" value="1"/>
</dbReference>
<dbReference type="GeneTree" id="ENSGT00940000156452"/>
<dbReference type="Bgee" id="ENSPREG00000020021">
    <property type="expression patterns" value="Expressed in caudal fin and 1 other cell type or tissue"/>
</dbReference>
<reference evidence="8" key="1">
    <citation type="submission" date="2013-11" db="EMBL/GenBank/DDBJ databases">
        <title>The genomic landscape of the Guanapo guppy.</title>
        <authorList>
            <person name="Kuenstner A."/>
            <person name="Dreyer C."/>
        </authorList>
    </citation>
    <scope>NUCLEOTIDE SEQUENCE</scope>
    <source>
        <strain evidence="8">Guanapo</strain>
    </source>
</reference>
<evidence type="ECO:0000313" key="7">
    <source>
        <dbReference type="Ensembl" id="ENSPREP00000029679.1"/>
    </source>
</evidence>
<dbReference type="InterPro" id="IPR051425">
    <property type="entry name" value="Formin_Homology"/>
</dbReference>
<organism evidence="7 8">
    <name type="scientific">Poecilia reticulata</name>
    <name type="common">Guppy</name>
    <name type="synonym">Acanthophacelus reticulatus</name>
    <dbReference type="NCBI Taxonomy" id="8081"/>
    <lineage>
        <taxon>Eukaryota</taxon>
        <taxon>Metazoa</taxon>
        <taxon>Chordata</taxon>
        <taxon>Craniata</taxon>
        <taxon>Vertebrata</taxon>
        <taxon>Euteleostomi</taxon>
        <taxon>Actinopterygii</taxon>
        <taxon>Neopterygii</taxon>
        <taxon>Teleostei</taxon>
        <taxon>Neoteleostei</taxon>
        <taxon>Acanthomorphata</taxon>
        <taxon>Ovalentaria</taxon>
        <taxon>Atherinomorphae</taxon>
        <taxon>Cyprinodontiformes</taxon>
        <taxon>Poeciliidae</taxon>
        <taxon>Poeciliinae</taxon>
        <taxon>Poecilia</taxon>
    </lineage>
</organism>
<dbReference type="GO" id="GO:0016055">
    <property type="term" value="P:Wnt signaling pathway"/>
    <property type="evidence" value="ECO:0007669"/>
    <property type="project" value="UniProtKB-KW"/>
</dbReference>